<sequence length="57" mass="6573">MQVPETKSASREGDFIARVGTYTVLHVLCRTAFVNALYGLFWFCSASPRQERRNVEY</sequence>
<dbReference type="Proteomes" id="UP000308092">
    <property type="component" value="Unassembled WGS sequence"/>
</dbReference>
<keyword evidence="1" id="KW-0472">Membrane</keyword>
<evidence type="ECO:0000313" key="3">
    <source>
        <dbReference type="Proteomes" id="UP000308092"/>
    </source>
</evidence>
<dbReference type="VEuPathDB" id="FungiDB:EYZ11_000793"/>
<dbReference type="AlphaFoldDB" id="A0A4S3JWK4"/>
<proteinExistence type="predicted"/>
<dbReference type="EMBL" id="SOSA01000012">
    <property type="protein sequence ID" value="THC99743.1"/>
    <property type="molecule type" value="Genomic_DNA"/>
</dbReference>
<organism evidence="2 3">
    <name type="scientific">Aspergillus tanneri</name>
    <dbReference type="NCBI Taxonomy" id="1220188"/>
    <lineage>
        <taxon>Eukaryota</taxon>
        <taxon>Fungi</taxon>
        <taxon>Dikarya</taxon>
        <taxon>Ascomycota</taxon>
        <taxon>Pezizomycotina</taxon>
        <taxon>Eurotiomycetes</taxon>
        <taxon>Eurotiomycetidae</taxon>
        <taxon>Eurotiales</taxon>
        <taxon>Aspergillaceae</taxon>
        <taxon>Aspergillus</taxon>
        <taxon>Aspergillus subgen. Circumdati</taxon>
    </lineage>
</organism>
<keyword evidence="1" id="KW-0812">Transmembrane</keyword>
<reference evidence="2 3" key="1">
    <citation type="submission" date="2019-03" db="EMBL/GenBank/DDBJ databases">
        <title>The genome sequence of a newly discovered highly antifungal drug resistant Aspergillus species, Aspergillus tanneri NIH 1004.</title>
        <authorList>
            <person name="Mounaud S."/>
            <person name="Singh I."/>
            <person name="Joardar V."/>
            <person name="Pakala S."/>
            <person name="Pakala S."/>
            <person name="Venepally P."/>
            <person name="Hoover J."/>
            <person name="Nierman W."/>
            <person name="Chung J."/>
            <person name="Losada L."/>
        </authorList>
    </citation>
    <scope>NUCLEOTIDE SEQUENCE [LARGE SCALE GENOMIC DNA]</scope>
    <source>
        <strain evidence="2 3">NIH1004</strain>
    </source>
</reference>
<protein>
    <submittedName>
        <fullName evidence="2">Uncharacterized protein</fullName>
    </submittedName>
</protein>
<feature type="transmembrane region" description="Helical" evidence="1">
    <location>
        <begin position="20"/>
        <end position="43"/>
    </location>
</feature>
<gene>
    <name evidence="2" type="ORF">EYZ11_000793</name>
</gene>
<keyword evidence="3" id="KW-1185">Reference proteome</keyword>
<comment type="caution">
    <text evidence="2">The sequence shown here is derived from an EMBL/GenBank/DDBJ whole genome shotgun (WGS) entry which is preliminary data.</text>
</comment>
<accession>A0A4S3JWK4</accession>
<evidence type="ECO:0000256" key="1">
    <source>
        <dbReference type="SAM" id="Phobius"/>
    </source>
</evidence>
<name>A0A4S3JWK4_9EURO</name>
<keyword evidence="1" id="KW-1133">Transmembrane helix</keyword>
<evidence type="ECO:0000313" key="2">
    <source>
        <dbReference type="EMBL" id="THC99743.1"/>
    </source>
</evidence>